<feature type="domain" description="Gelsolin-like" evidence="1">
    <location>
        <begin position="325"/>
        <end position="397"/>
    </location>
</feature>
<reference evidence="2" key="2">
    <citation type="submission" date="2023-01" db="EMBL/GenBank/DDBJ databases">
        <authorList>
            <person name="Petersen C."/>
        </authorList>
    </citation>
    <scope>NUCLEOTIDE SEQUENCE</scope>
    <source>
        <strain evidence="2">IBT 17514</strain>
    </source>
</reference>
<accession>A0AAD6MZC1</accession>
<evidence type="ECO:0000313" key="3">
    <source>
        <dbReference type="Proteomes" id="UP001215712"/>
    </source>
</evidence>
<dbReference type="Proteomes" id="UP001215712">
    <property type="component" value="Unassembled WGS sequence"/>
</dbReference>
<feature type="domain" description="Gelsolin-like" evidence="1">
    <location>
        <begin position="72"/>
        <end position="147"/>
    </location>
</feature>
<comment type="caution">
    <text evidence="2">The sequence shown here is derived from an EMBL/GenBank/DDBJ whole genome shotgun (WGS) entry which is preliminary data.</text>
</comment>
<protein>
    <recommendedName>
        <fullName evidence="1">Gelsolin-like domain-containing protein</fullName>
    </recommendedName>
</protein>
<keyword evidence="3" id="KW-1185">Reference proteome</keyword>
<proteinExistence type="predicted"/>
<dbReference type="GO" id="GO:0015629">
    <property type="term" value="C:actin cytoskeleton"/>
    <property type="evidence" value="ECO:0007669"/>
    <property type="project" value="TreeGrafter"/>
</dbReference>
<evidence type="ECO:0000259" key="1">
    <source>
        <dbReference type="Pfam" id="PF00626"/>
    </source>
</evidence>
<sequence>MPPHEGLVHLKEYDIKDSNVELIGSDLDHRVKYNSAASEPAWNNGKVGQEAGLFIWRIENFQVVAWPKERNGEFYDGDSFIVLHSYKVGDEGDDVKLGHDIFFWLGSKTTQDEAGTAAYKTVELDEFLHGAATQHREIQQQPSEEFLSLFRHVSIRSGGVRSGFHHVEPEEPKEVLTLLRIFKYPGSGRISPIIVHEVEPTWQSLDENDVFVLDKGEKIWVWQGKKCSPMEKAKAAQVVNDLTLAKHVDVEVLSQLESRSKIIVDLLGGKDADPSSLQAARPGYFAKASHENSAASRPRKLFRLSDNSGTVSFDLVKDGGHVQKSDFDSNDIFIYDAGSRLWVWQGLQASEREKALWIKVAQAYVRHLQDSQSQGHEDAFLTPISKVVQGHESPAFLKAIQV</sequence>
<dbReference type="SMART" id="SM00262">
    <property type="entry name" value="GEL"/>
    <property type="match status" value="3"/>
</dbReference>
<dbReference type="SUPFAM" id="SSF55753">
    <property type="entry name" value="Actin depolymerizing proteins"/>
    <property type="match status" value="3"/>
</dbReference>
<dbReference type="GO" id="GO:0051015">
    <property type="term" value="F:actin filament binding"/>
    <property type="evidence" value="ECO:0007669"/>
    <property type="project" value="InterPro"/>
</dbReference>
<name>A0AAD6MZC1_9EURO</name>
<dbReference type="InterPro" id="IPR029006">
    <property type="entry name" value="ADF-H/Gelsolin-like_dom_sf"/>
</dbReference>
<dbReference type="Gene3D" id="3.40.20.10">
    <property type="entry name" value="Severin"/>
    <property type="match status" value="3"/>
</dbReference>
<dbReference type="Pfam" id="PF00626">
    <property type="entry name" value="Gelsolin"/>
    <property type="match status" value="3"/>
</dbReference>
<dbReference type="GO" id="GO:0008154">
    <property type="term" value="P:actin polymerization or depolymerization"/>
    <property type="evidence" value="ECO:0007669"/>
    <property type="project" value="TreeGrafter"/>
</dbReference>
<feature type="domain" description="Gelsolin-like" evidence="1">
    <location>
        <begin position="196"/>
        <end position="243"/>
    </location>
</feature>
<organism evidence="2 3">
    <name type="scientific">Penicillium malachiteum</name>
    <dbReference type="NCBI Taxonomy" id="1324776"/>
    <lineage>
        <taxon>Eukaryota</taxon>
        <taxon>Fungi</taxon>
        <taxon>Dikarya</taxon>
        <taxon>Ascomycota</taxon>
        <taxon>Pezizomycotina</taxon>
        <taxon>Eurotiomycetes</taxon>
        <taxon>Eurotiomycetidae</taxon>
        <taxon>Eurotiales</taxon>
        <taxon>Aspergillaceae</taxon>
        <taxon>Penicillium</taxon>
    </lineage>
</organism>
<evidence type="ECO:0000313" key="2">
    <source>
        <dbReference type="EMBL" id="KAJ5734261.1"/>
    </source>
</evidence>
<dbReference type="GO" id="GO:0005737">
    <property type="term" value="C:cytoplasm"/>
    <property type="evidence" value="ECO:0007669"/>
    <property type="project" value="TreeGrafter"/>
</dbReference>
<dbReference type="PANTHER" id="PTHR11977">
    <property type="entry name" value="VILLIN"/>
    <property type="match status" value="1"/>
</dbReference>
<dbReference type="EMBL" id="JAQJAN010000003">
    <property type="protein sequence ID" value="KAJ5734261.1"/>
    <property type="molecule type" value="Genomic_DNA"/>
</dbReference>
<dbReference type="CDD" id="cd11290">
    <property type="entry name" value="gelsolin_S1_like"/>
    <property type="match status" value="1"/>
</dbReference>
<dbReference type="PRINTS" id="PR00597">
    <property type="entry name" value="GELSOLIN"/>
</dbReference>
<dbReference type="AlphaFoldDB" id="A0AAD6MZC1"/>
<dbReference type="InterPro" id="IPR007122">
    <property type="entry name" value="Villin/Gelsolin"/>
</dbReference>
<dbReference type="InterPro" id="IPR007123">
    <property type="entry name" value="Gelsolin-like_dom"/>
</dbReference>
<dbReference type="PANTHER" id="PTHR11977:SF130">
    <property type="entry name" value="SEVERIN"/>
    <property type="match status" value="1"/>
</dbReference>
<reference evidence="2" key="1">
    <citation type="journal article" date="2023" name="IMA Fungus">
        <title>Comparative genomic study of the Penicillium genus elucidates a diverse pangenome and 15 lateral gene transfer events.</title>
        <authorList>
            <person name="Petersen C."/>
            <person name="Sorensen T."/>
            <person name="Nielsen M.R."/>
            <person name="Sondergaard T.E."/>
            <person name="Sorensen J.L."/>
            <person name="Fitzpatrick D.A."/>
            <person name="Frisvad J.C."/>
            <person name="Nielsen K.L."/>
        </authorList>
    </citation>
    <scope>NUCLEOTIDE SEQUENCE</scope>
    <source>
        <strain evidence="2">IBT 17514</strain>
    </source>
</reference>
<gene>
    <name evidence="2" type="ORF">N7493_003047</name>
</gene>